<organism evidence="1 2">
    <name type="scientific">Hypericibacter adhaerens</name>
    <dbReference type="NCBI Taxonomy" id="2602016"/>
    <lineage>
        <taxon>Bacteria</taxon>
        <taxon>Pseudomonadati</taxon>
        <taxon>Pseudomonadota</taxon>
        <taxon>Alphaproteobacteria</taxon>
        <taxon>Rhodospirillales</taxon>
        <taxon>Dongiaceae</taxon>
        <taxon>Hypericibacter</taxon>
    </lineage>
</organism>
<dbReference type="RefSeq" id="WP_151118330.1">
    <property type="nucleotide sequence ID" value="NZ_CP042582.1"/>
</dbReference>
<dbReference type="InterPro" id="IPR046596">
    <property type="entry name" value="DUF6655"/>
</dbReference>
<evidence type="ECO:0008006" key="3">
    <source>
        <dbReference type="Google" id="ProtNLM"/>
    </source>
</evidence>
<reference evidence="1 2" key="1">
    <citation type="submission" date="2019-08" db="EMBL/GenBank/DDBJ databases">
        <title>Hyperibacter terrae gen. nov., sp. nov. and Hyperibacter viscosus sp. nov., two new members in the family Rhodospirillaceae isolated from the rhizosphere of Hypericum perforatum.</title>
        <authorList>
            <person name="Noviana Z."/>
        </authorList>
    </citation>
    <scope>NUCLEOTIDE SEQUENCE [LARGE SCALE GENOMIC DNA]</scope>
    <source>
        <strain evidence="1 2">R5959</strain>
    </source>
</reference>
<sequence length="202" mass="21552">MKRLVLPSLAVALALCGCTTERESNPDRTATEQLLISTAAERAADKLAAQMPVGGKVFVDATNFDGVDAKYAIAAIRANLLKHGSELVDDKGKADNIVEIRAGALSMDQNALLIGIPQVTLPIPLAGQVSTPEIALFKRDRRQGIAKFAAVGYSAADGHMVAFSEPEYGQSYETHWLVLLLIGWTSSDVGPENDPDHPPPPH</sequence>
<protein>
    <recommendedName>
        <fullName evidence="3">Lipoprotein</fullName>
    </recommendedName>
</protein>
<dbReference type="OrthoDB" id="7302561at2"/>
<dbReference type="Proteomes" id="UP000325797">
    <property type="component" value="Chromosome"/>
</dbReference>
<dbReference type="AlphaFoldDB" id="A0A5J6N0B9"/>
<evidence type="ECO:0000313" key="2">
    <source>
        <dbReference type="Proteomes" id="UP000325797"/>
    </source>
</evidence>
<dbReference type="EMBL" id="CP042582">
    <property type="protein sequence ID" value="QEX22887.1"/>
    <property type="molecule type" value="Genomic_DNA"/>
</dbReference>
<name>A0A5J6N0B9_9PROT</name>
<dbReference type="KEGG" id="hadh:FRZ61_28210"/>
<dbReference type="Pfam" id="PF20360">
    <property type="entry name" value="DUF6655"/>
    <property type="match status" value="1"/>
</dbReference>
<proteinExistence type="predicted"/>
<accession>A0A5J6N0B9</accession>
<keyword evidence="2" id="KW-1185">Reference proteome</keyword>
<dbReference type="PROSITE" id="PS51257">
    <property type="entry name" value="PROKAR_LIPOPROTEIN"/>
    <property type="match status" value="1"/>
</dbReference>
<gene>
    <name evidence="1" type="ORF">FRZ61_28210</name>
</gene>
<evidence type="ECO:0000313" key="1">
    <source>
        <dbReference type="EMBL" id="QEX22887.1"/>
    </source>
</evidence>